<comment type="caution">
    <text evidence="1">The sequence shown here is derived from an EMBL/GenBank/DDBJ whole genome shotgun (WGS) entry which is preliminary data.</text>
</comment>
<name>A0ACC1LD84_9FUNG</name>
<sequence length="212" mass="23621">MSAYLGGELAKAGVDDAAIVEYCVGLLVDDSMDADEKEEAIVGYLESATEADLSDVVRKAIALAAEEHAQSQVAGAERARAAMARAAERERAELQRDAHGSGGPKPAARQLTAAERQQREEFLKRYGFDEPEIVEGKDGEAEIVYREARNASVAIEGNNNAQIVADKQRAARESDRLAHQKKVEREKELLEKDRLRKDKERRRTMKNEKRRM</sequence>
<reference evidence="1" key="1">
    <citation type="submission" date="2022-07" db="EMBL/GenBank/DDBJ databases">
        <title>Phylogenomic reconstructions and comparative analyses of Kickxellomycotina fungi.</title>
        <authorList>
            <person name="Reynolds N.K."/>
            <person name="Stajich J.E."/>
            <person name="Barry K."/>
            <person name="Grigoriev I.V."/>
            <person name="Crous P."/>
            <person name="Smith M.E."/>
        </authorList>
    </citation>
    <scope>NUCLEOTIDE SEQUENCE</scope>
    <source>
        <strain evidence="1">BCRC 34780</strain>
    </source>
</reference>
<evidence type="ECO:0000313" key="2">
    <source>
        <dbReference type="Proteomes" id="UP001140087"/>
    </source>
</evidence>
<dbReference type="EMBL" id="JANBUN010000213">
    <property type="protein sequence ID" value="KAJ2805763.1"/>
    <property type="molecule type" value="Genomic_DNA"/>
</dbReference>
<protein>
    <submittedName>
        <fullName evidence="1">Uncharacterized protein</fullName>
    </submittedName>
</protein>
<gene>
    <name evidence="1" type="ORF">H4R21_001135</name>
</gene>
<dbReference type="Proteomes" id="UP001140087">
    <property type="component" value="Unassembled WGS sequence"/>
</dbReference>
<accession>A0ACC1LD84</accession>
<organism evidence="1 2">
    <name type="scientific">Coemansia helicoidea</name>
    <dbReference type="NCBI Taxonomy" id="1286919"/>
    <lineage>
        <taxon>Eukaryota</taxon>
        <taxon>Fungi</taxon>
        <taxon>Fungi incertae sedis</taxon>
        <taxon>Zoopagomycota</taxon>
        <taxon>Kickxellomycotina</taxon>
        <taxon>Kickxellomycetes</taxon>
        <taxon>Kickxellales</taxon>
        <taxon>Kickxellaceae</taxon>
        <taxon>Coemansia</taxon>
    </lineage>
</organism>
<keyword evidence="2" id="KW-1185">Reference proteome</keyword>
<evidence type="ECO:0000313" key="1">
    <source>
        <dbReference type="EMBL" id="KAJ2805763.1"/>
    </source>
</evidence>
<proteinExistence type="predicted"/>